<name>A0ABR6ZBC7_9BURK</name>
<evidence type="ECO:0000256" key="1">
    <source>
        <dbReference type="SAM" id="Phobius"/>
    </source>
</evidence>
<comment type="caution">
    <text evidence="2">The sequence shown here is derived from an EMBL/GenBank/DDBJ whole genome shotgun (WGS) entry which is preliminary data.</text>
</comment>
<organism evidence="2 3">
    <name type="scientific">Undibacterium umbellatum</name>
    <dbReference type="NCBI Taxonomy" id="2762300"/>
    <lineage>
        <taxon>Bacteria</taxon>
        <taxon>Pseudomonadati</taxon>
        <taxon>Pseudomonadota</taxon>
        <taxon>Betaproteobacteria</taxon>
        <taxon>Burkholderiales</taxon>
        <taxon>Oxalobacteraceae</taxon>
        <taxon>Undibacterium</taxon>
    </lineage>
</organism>
<keyword evidence="3" id="KW-1185">Reference proteome</keyword>
<keyword evidence="1" id="KW-0472">Membrane</keyword>
<dbReference type="RefSeq" id="WP_186954200.1">
    <property type="nucleotide sequence ID" value="NZ_JACOFX010000006.1"/>
</dbReference>
<evidence type="ECO:0000313" key="3">
    <source>
        <dbReference type="Proteomes" id="UP000646911"/>
    </source>
</evidence>
<dbReference type="EMBL" id="JACOFX010000006">
    <property type="protein sequence ID" value="MBC3908650.1"/>
    <property type="molecule type" value="Genomic_DNA"/>
</dbReference>
<keyword evidence="1" id="KW-1133">Transmembrane helix</keyword>
<reference evidence="2 3" key="1">
    <citation type="submission" date="2020-08" db="EMBL/GenBank/DDBJ databases">
        <title>Novel species isolated from subtropical streams in China.</title>
        <authorList>
            <person name="Lu H."/>
        </authorList>
    </citation>
    <scope>NUCLEOTIDE SEQUENCE [LARGE SCALE GENOMIC DNA]</scope>
    <source>
        <strain evidence="2 3">NL8W</strain>
    </source>
</reference>
<feature type="transmembrane region" description="Helical" evidence="1">
    <location>
        <begin position="82"/>
        <end position="102"/>
    </location>
</feature>
<protein>
    <submittedName>
        <fullName evidence="2">Uncharacterized protein</fullName>
    </submittedName>
</protein>
<feature type="transmembrane region" description="Helical" evidence="1">
    <location>
        <begin position="49"/>
        <end position="70"/>
    </location>
</feature>
<feature type="transmembrane region" description="Helical" evidence="1">
    <location>
        <begin position="108"/>
        <end position="132"/>
    </location>
</feature>
<accession>A0ABR6ZBC7</accession>
<feature type="transmembrane region" description="Helical" evidence="1">
    <location>
        <begin position="12"/>
        <end position="29"/>
    </location>
</feature>
<proteinExistence type="predicted"/>
<dbReference type="Proteomes" id="UP000646911">
    <property type="component" value="Unassembled WGS sequence"/>
</dbReference>
<sequence>MFEQVYRHTRKIIAAIYAVMAALLIWAGTLPDGYMIHVRKIIEVQPYPVWPVLLELLILAVLYMMFAWALSSNLWERVWKLLVCLTIDIIVSLLIVITMMHAPTYHAFFLFSVFLLTLFVLLALLLLSVLGLNNKLASKR</sequence>
<keyword evidence="1" id="KW-0812">Transmembrane</keyword>
<gene>
    <name evidence="2" type="ORF">H8L47_13885</name>
</gene>
<evidence type="ECO:0000313" key="2">
    <source>
        <dbReference type="EMBL" id="MBC3908650.1"/>
    </source>
</evidence>